<evidence type="ECO:0000256" key="1">
    <source>
        <dbReference type="SAM" id="MobiDB-lite"/>
    </source>
</evidence>
<organism evidence="2 3">
    <name type="scientific">Prauserella oleivorans</name>
    <dbReference type="NCBI Taxonomy" id="1478153"/>
    <lineage>
        <taxon>Bacteria</taxon>
        <taxon>Bacillati</taxon>
        <taxon>Actinomycetota</taxon>
        <taxon>Actinomycetes</taxon>
        <taxon>Pseudonocardiales</taxon>
        <taxon>Pseudonocardiaceae</taxon>
        <taxon>Prauserella</taxon>
    </lineage>
</organism>
<evidence type="ECO:0000313" key="3">
    <source>
        <dbReference type="Proteomes" id="UP001597478"/>
    </source>
</evidence>
<evidence type="ECO:0000313" key="2">
    <source>
        <dbReference type="EMBL" id="MFD2803264.1"/>
    </source>
</evidence>
<reference evidence="3" key="1">
    <citation type="journal article" date="2019" name="Int. J. Syst. Evol. Microbiol.">
        <title>The Global Catalogue of Microorganisms (GCM) 10K type strain sequencing project: providing services to taxonomists for standard genome sequencing and annotation.</title>
        <authorList>
            <consortium name="The Broad Institute Genomics Platform"/>
            <consortium name="The Broad Institute Genome Sequencing Center for Infectious Disease"/>
            <person name="Wu L."/>
            <person name="Ma J."/>
        </authorList>
    </citation>
    <scope>NUCLEOTIDE SEQUENCE [LARGE SCALE GENOMIC DNA]</scope>
    <source>
        <strain evidence="3">IBRC-M 10906</strain>
    </source>
</reference>
<protein>
    <submittedName>
        <fullName evidence="2">Uncharacterized protein</fullName>
    </submittedName>
</protein>
<feature type="region of interest" description="Disordered" evidence="1">
    <location>
        <begin position="28"/>
        <end position="58"/>
    </location>
</feature>
<proteinExistence type="predicted"/>
<sequence>MRSTTGGPYGHIRHIENVERVNQLNTDKGQPPKWAGEVNGMTSSFGLGSGKEMAVEMP</sequence>
<dbReference type="RefSeq" id="WP_377385354.1">
    <property type="nucleotide sequence ID" value="NZ_JBHSAN010000005.1"/>
</dbReference>
<dbReference type="EMBL" id="JBHUOF010000051">
    <property type="protein sequence ID" value="MFD2803264.1"/>
    <property type="molecule type" value="Genomic_DNA"/>
</dbReference>
<gene>
    <name evidence="2" type="ORF">ACFS2C_28120</name>
</gene>
<keyword evidence="3" id="KW-1185">Reference proteome</keyword>
<name>A0ABW5WJB3_9PSEU</name>
<comment type="caution">
    <text evidence="2">The sequence shown here is derived from an EMBL/GenBank/DDBJ whole genome shotgun (WGS) entry which is preliminary data.</text>
</comment>
<dbReference type="Proteomes" id="UP001597478">
    <property type="component" value="Unassembled WGS sequence"/>
</dbReference>
<accession>A0ABW5WJB3</accession>